<evidence type="ECO:0000313" key="3">
    <source>
        <dbReference type="Proteomes" id="UP000290289"/>
    </source>
</evidence>
<proteinExistence type="predicted"/>
<sequence length="92" mass="10143">MEKREGDPAVARRICRERTEESAVEEAKRERCSDGEKGGRSCGSQKKMQGEKSLVLGGWMEPTGGGGSWWPTKELGFGICGILWFLGSCLEF</sequence>
<comment type="caution">
    <text evidence="2">The sequence shown here is derived from an EMBL/GenBank/DDBJ whole genome shotgun (WGS) entry which is preliminary data.</text>
</comment>
<organism evidence="2 3">
    <name type="scientific">Malus domestica</name>
    <name type="common">Apple</name>
    <name type="synonym">Pyrus malus</name>
    <dbReference type="NCBI Taxonomy" id="3750"/>
    <lineage>
        <taxon>Eukaryota</taxon>
        <taxon>Viridiplantae</taxon>
        <taxon>Streptophyta</taxon>
        <taxon>Embryophyta</taxon>
        <taxon>Tracheophyta</taxon>
        <taxon>Spermatophyta</taxon>
        <taxon>Magnoliopsida</taxon>
        <taxon>eudicotyledons</taxon>
        <taxon>Gunneridae</taxon>
        <taxon>Pentapetalae</taxon>
        <taxon>rosids</taxon>
        <taxon>fabids</taxon>
        <taxon>Rosales</taxon>
        <taxon>Rosaceae</taxon>
        <taxon>Amygdaloideae</taxon>
        <taxon>Maleae</taxon>
        <taxon>Malus</taxon>
    </lineage>
</organism>
<protein>
    <submittedName>
        <fullName evidence="2">Uncharacterized protein</fullName>
    </submittedName>
</protein>
<accession>A0A498HBZ3</accession>
<dbReference type="AlphaFoldDB" id="A0A498HBZ3"/>
<reference evidence="2 3" key="1">
    <citation type="submission" date="2018-10" db="EMBL/GenBank/DDBJ databases">
        <title>A high-quality apple genome assembly.</title>
        <authorList>
            <person name="Hu J."/>
        </authorList>
    </citation>
    <scope>NUCLEOTIDE SEQUENCE [LARGE SCALE GENOMIC DNA]</scope>
    <source>
        <strain evidence="3">cv. HFTH1</strain>
        <tissue evidence="2">Young leaf</tissue>
    </source>
</reference>
<evidence type="ECO:0000256" key="1">
    <source>
        <dbReference type="SAM" id="MobiDB-lite"/>
    </source>
</evidence>
<evidence type="ECO:0000313" key="2">
    <source>
        <dbReference type="EMBL" id="RXH68300.1"/>
    </source>
</evidence>
<gene>
    <name evidence="2" type="ORF">DVH24_028447</name>
</gene>
<feature type="compositionally biased region" description="Basic and acidic residues" evidence="1">
    <location>
        <begin position="19"/>
        <end position="39"/>
    </location>
</feature>
<dbReference type="Proteomes" id="UP000290289">
    <property type="component" value="Chromosome 17"/>
</dbReference>
<dbReference type="EMBL" id="RDQH01000343">
    <property type="protein sequence ID" value="RXH68300.1"/>
    <property type="molecule type" value="Genomic_DNA"/>
</dbReference>
<feature type="region of interest" description="Disordered" evidence="1">
    <location>
        <begin position="19"/>
        <end position="50"/>
    </location>
</feature>
<keyword evidence="3" id="KW-1185">Reference proteome</keyword>
<name>A0A498HBZ3_MALDO</name>